<keyword evidence="1" id="KW-0472">Membrane</keyword>
<keyword evidence="3" id="KW-1185">Reference proteome</keyword>
<reference evidence="2 3" key="1">
    <citation type="journal article" date="2019" name="Nat. Ecol. Evol.">
        <title>Megaphylogeny resolves global patterns of mushroom evolution.</title>
        <authorList>
            <person name="Varga T."/>
            <person name="Krizsan K."/>
            <person name="Foldi C."/>
            <person name="Dima B."/>
            <person name="Sanchez-Garcia M."/>
            <person name="Sanchez-Ramirez S."/>
            <person name="Szollosi G.J."/>
            <person name="Szarkandi J.G."/>
            <person name="Papp V."/>
            <person name="Albert L."/>
            <person name="Andreopoulos W."/>
            <person name="Angelini C."/>
            <person name="Antonin V."/>
            <person name="Barry K.W."/>
            <person name="Bougher N.L."/>
            <person name="Buchanan P."/>
            <person name="Buyck B."/>
            <person name="Bense V."/>
            <person name="Catcheside P."/>
            <person name="Chovatia M."/>
            <person name="Cooper J."/>
            <person name="Damon W."/>
            <person name="Desjardin D."/>
            <person name="Finy P."/>
            <person name="Geml J."/>
            <person name="Haridas S."/>
            <person name="Hughes K."/>
            <person name="Justo A."/>
            <person name="Karasinski D."/>
            <person name="Kautmanova I."/>
            <person name="Kiss B."/>
            <person name="Kocsube S."/>
            <person name="Kotiranta H."/>
            <person name="LaButti K.M."/>
            <person name="Lechner B.E."/>
            <person name="Liimatainen K."/>
            <person name="Lipzen A."/>
            <person name="Lukacs Z."/>
            <person name="Mihaltcheva S."/>
            <person name="Morgado L.N."/>
            <person name="Niskanen T."/>
            <person name="Noordeloos M.E."/>
            <person name="Ohm R.A."/>
            <person name="Ortiz-Santana B."/>
            <person name="Ovrebo C."/>
            <person name="Racz N."/>
            <person name="Riley R."/>
            <person name="Savchenko A."/>
            <person name="Shiryaev A."/>
            <person name="Soop K."/>
            <person name="Spirin V."/>
            <person name="Szebenyi C."/>
            <person name="Tomsovsky M."/>
            <person name="Tulloss R.E."/>
            <person name="Uehling J."/>
            <person name="Grigoriev I.V."/>
            <person name="Vagvolgyi C."/>
            <person name="Papp T."/>
            <person name="Martin F.M."/>
            <person name="Miettinen O."/>
            <person name="Hibbett D.S."/>
            <person name="Nagy L.G."/>
        </authorList>
    </citation>
    <scope>NUCLEOTIDE SEQUENCE [LARGE SCALE GENOMIC DNA]</scope>
    <source>
        <strain evidence="2 3">CBS 962.96</strain>
    </source>
</reference>
<accession>A0A4S8LF78</accession>
<dbReference type="OrthoDB" id="2744793at2759"/>
<sequence length="383" mass="41846">MAPLLGLQFSSAVANACFFANLHAQLKDAVLAAHQTIHSPNVGLTLESGSDPEYRDHPKYPPHNMAINRLYDCHISDLRDIPYNHPARGAYSVIPGYNLELKAPISALHHHRVRAVAGNVSSEWALHYLRLCQQAGAGMGFVVRLNFLLSDGIVVWRTWVLFPFDKLVKFTLVFCMLVASVCTCVDGAITASRTAFDILHSVGGPATRNLLMSLPLLFTNVLATGLIGYKAWSHRKAVKQNLLSTKTTMSKALKTLWLMIESGLVYCIIWMAYIIVIETGPNSNDALATAPASIFISIIPLLAALFPALVILVTALEDNKESSNRSRILSQSIQFASRNTATSATGISTARSNIFLEAELSQDIILTPHSTADAMEHPTKNNL</sequence>
<evidence type="ECO:0000256" key="1">
    <source>
        <dbReference type="SAM" id="Phobius"/>
    </source>
</evidence>
<feature type="transmembrane region" description="Helical" evidence="1">
    <location>
        <begin position="294"/>
        <end position="316"/>
    </location>
</feature>
<protein>
    <submittedName>
        <fullName evidence="2">Uncharacterized protein</fullName>
    </submittedName>
</protein>
<organism evidence="2 3">
    <name type="scientific">Dendrothele bispora (strain CBS 962.96)</name>
    <dbReference type="NCBI Taxonomy" id="1314807"/>
    <lineage>
        <taxon>Eukaryota</taxon>
        <taxon>Fungi</taxon>
        <taxon>Dikarya</taxon>
        <taxon>Basidiomycota</taxon>
        <taxon>Agaricomycotina</taxon>
        <taxon>Agaricomycetes</taxon>
        <taxon>Agaricomycetidae</taxon>
        <taxon>Agaricales</taxon>
        <taxon>Agaricales incertae sedis</taxon>
        <taxon>Dendrothele</taxon>
    </lineage>
</organism>
<dbReference type="Proteomes" id="UP000297245">
    <property type="component" value="Unassembled WGS sequence"/>
</dbReference>
<feature type="transmembrane region" description="Helical" evidence="1">
    <location>
        <begin position="210"/>
        <end position="232"/>
    </location>
</feature>
<feature type="transmembrane region" description="Helical" evidence="1">
    <location>
        <begin position="167"/>
        <end position="190"/>
    </location>
</feature>
<proteinExistence type="predicted"/>
<keyword evidence="1" id="KW-1133">Transmembrane helix</keyword>
<evidence type="ECO:0000313" key="2">
    <source>
        <dbReference type="EMBL" id="THU87604.1"/>
    </source>
</evidence>
<dbReference type="EMBL" id="ML179443">
    <property type="protein sequence ID" value="THU87604.1"/>
    <property type="molecule type" value="Genomic_DNA"/>
</dbReference>
<evidence type="ECO:0000313" key="3">
    <source>
        <dbReference type="Proteomes" id="UP000297245"/>
    </source>
</evidence>
<name>A0A4S8LF78_DENBC</name>
<feature type="transmembrane region" description="Helical" evidence="1">
    <location>
        <begin position="253"/>
        <end position="274"/>
    </location>
</feature>
<keyword evidence="1" id="KW-0812">Transmembrane</keyword>
<feature type="transmembrane region" description="Helical" evidence="1">
    <location>
        <begin position="135"/>
        <end position="155"/>
    </location>
</feature>
<gene>
    <name evidence="2" type="ORF">K435DRAFT_867129</name>
</gene>
<dbReference type="AlphaFoldDB" id="A0A4S8LF78"/>